<dbReference type="Pfam" id="PF00188">
    <property type="entry name" value="CAP"/>
    <property type="match status" value="1"/>
</dbReference>
<evidence type="ECO:0000313" key="8">
    <source>
        <dbReference type="Proteomes" id="UP000288805"/>
    </source>
</evidence>
<reference evidence="7 8" key="1">
    <citation type="journal article" date="2018" name="PLoS Genet.">
        <title>Population sequencing reveals clonal diversity and ancestral inbreeding in the grapevine cultivar Chardonnay.</title>
        <authorList>
            <person name="Roach M.J."/>
            <person name="Johnson D.L."/>
            <person name="Bohlmann J."/>
            <person name="van Vuuren H.J."/>
            <person name="Jones S.J."/>
            <person name="Pretorius I.S."/>
            <person name="Schmidt S.A."/>
            <person name="Borneman A.R."/>
        </authorList>
    </citation>
    <scope>NUCLEOTIDE SEQUENCE [LARGE SCALE GENOMIC DNA]</scope>
    <source>
        <strain evidence="8">cv. Chardonnay</strain>
        <tissue evidence="7">Leaf</tissue>
    </source>
</reference>
<dbReference type="InterPro" id="IPR035940">
    <property type="entry name" value="CAP_sf"/>
</dbReference>
<dbReference type="AlphaFoldDB" id="A0A438JMW4"/>
<accession>A0A438JMW4</accession>
<dbReference type="CDD" id="cd05381">
    <property type="entry name" value="CAP_PR-1"/>
    <property type="match status" value="1"/>
</dbReference>
<organism evidence="7 8">
    <name type="scientific">Vitis vinifera</name>
    <name type="common">Grape</name>
    <dbReference type="NCBI Taxonomy" id="29760"/>
    <lineage>
        <taxon>Eukaryota</taxon>
        <taxon>Viridiplantae</taxon>
        <taxon>Streptophyta</taxon>
        <taxon>Embryophyta</taxon>
        <taxon>Tracheophyta</taxon>
        <taxon>Spermatophyta</taxon>
        <taxon>Magnoliopsida</taxon>
        <taxon>eudicotyledons</taxon>
        <taxon>Gunneridae</taxon>
        <taxon>Pentapetalae</taxon>
        <taxon>rosids</taxon>
        <taxon>Vitales</taxon>
        <taxon>Vitaceae</taxon>
        <taxon>Viteae</taxon>
        <taxon>Vitis</taxon>
    </lineage>
</organism>
<evidence type="ECO:0000256" key="4">
    <source>
        <dbReference type="ARBA" id="ARBA00023157"/>
    </source>
</evidence>
<dbReference type="PANTHER" id="PTHR10334">
    <property type="entry name" value="CYSTEINE-RICH SECRETORY PROTEIN-RELATED"/>
    <property type="match status" value="1"/>
</dbReference>
<dbReference type="SUPFAM" id="SSF55797">
    <property type="entry name" value="PR-1-like"/>
    <property type="match status" value="1"/>
</dbReference>
<evidence type="ECO:0000313" key="7">
    <source>
        <dbReference type="EMBL" id="RVX10310.1"/>
    </source>
</evidence>
<evidence type="ECO:0000256" key="5">
    <source>
        <dbReference type="SAM" id="SignalP"/>
    </source>
</evidence>
<dbReference type="KEGG" id="vvi:100249795"/>
<dbReference type="InterPro" id="IPR018244">
    <property type="entry name" value="Allrgn_V5/Tpx1_CS"/>
</dbReference>
<comment type="caution">
    <text evidence="7">The sequence shown here is derived from an EMBL/GenBank/DDBJ whole genome shotgun (WGS) entry which is preliminary data.</text>
</comment>
<dbReference type="InterPro" id="IPR001283">
    <property type="entry name" value="CRISP-related"/>
</dbReference>
<evidence type="ECO:0000256" key="2">
    <source>
        <dbReference type="ARBA" id="ARBA00022729"/>
    </source>
</evidence>
<evidence type="ECO:0000256" key="1">
    <source>
        <dbReference type="ARBA" id="ARBA00009923"/>
    </source>
</evidence>
<evidence type="ECO:0000259" key="6">
    <source>
        <dbReference type="SMART" id="SM00198"/>
    </source>
</evidence>
<dbReference type="SMART" id="SM00198">
    <property type="entry name" value="SCP"/>
    <property type="match status" value="1"/>
</dbReference>
<feature type="signal peptide" evidence="5">
    <location>
        <begin position="1"/>
        <end position="18"/>
    </location>
</feature>
<keyword evidence="2 5" id="KW-0732">Signal</keyword>
<gene>
    <name evidence="7" type="primary">PRB1_10</name>
    <name evidence="7" type="ORF">CK203_016119</name>
</gene>
<dbReference type="InterPro" id="IPR014044">
    <property type="entry name" value="CAP_dom"/>
</dbReference>
<keyword evidence="4" id="KW-1015">Disulfide bond</keyword>
<dbReference type="Proteomes" id="UP000288805">
    <property type="component" value="Unassembled WGS sequence"/>
</dbReference>
<name>A0A438JMW4_VITVI</name>
<feature type="domain" description="SCP" evidence="6">
    <location>
        <begin position="25"/>
        <end position="157"/>
    </location>
</feature>
<dbReference type="PROSITE" id="PS01010">
    <property type="entry name" value="CRISP_2"/>
    <property type="match status" value="1"/>
</dbReference>
<sequence length="161" mass="17728">MAIHKFLLAIYILGSALAHFSLAQSSPQDYVDAHNAARAQVGVQPITWNETVAAYARRYASSRVAARCSMENSGGPYGENLAKVYGTSVSGSDAVEFWVTEKPNYDYNSNSCVGGECLHYTQIVWGDSLYLGCASVHCKNGWWFITCNYHPPGNMEGQRPY</sequence>
<dbReference type="Gene3D" id="3.40.33.10">
    <property type="entry name" value="CAP"/>
    <property type="match status" value="1"/>
</dbReference>
<dbReference type="EMBL" id="QGNW01000035">
    <property type="protein sequence ID" value="RVX10310.1"/>
    <property type="molecule type" value="Genomic_DNA"/>
</dbReference>
<dbReference type="Gramene" id="Vitis03g01016.t01">
    <property type="protein sequence ID" value="Vitis03g01016.t01.CDS"/>
    <property type="gene ID" value="Vitis03g01016"/>
</dbReference>
<dbReference type="PRINTS" id="PR00837">
    <property type="entry name" value="V5TPXLIKE"/>
</dbReference>
<dbReference type="FunFam" id="3.40.33.10:FF:000006">
    <property type="entry name" value="Putative pathogenesis-related protein 1"/>
    <property type="match status" value="1"/>
</dbReference>
<feature type="chain" id="PRO_5019554336" evidence="5">
    <location>
        <begin position="19"/>
        <end position="161"/>
    </location>
</feature>
<protein>
    <submittedName>
        <fullName evidence="7">Basic form of pathogenesis-related protein 1</fullName>
    </submittedName>
</protein>
<evidence type="ECO:0000256" key="3">
    <source>
        <dbReference type="ARBA" id="ARBA00022821"/>
    </source>
</evidence>
<dbReference type="GO" id="GO:0098542">
    <property type="term" value="P:defense response to other organism"/>
    <property type="evidence" value="ECO:0007669"/>
    <property type="project" value="UniProtKB-ARBA"/>
</dbReference>
<proteinExistence type="inferred from homology"/>
<keyword evidence="3" id="KW-0611">Plant defense</keyword>
<dbReference type="OrthoDB" id="337038at2759"/>
<dbReference type="GO" id="GO:0005576">
    <property type="term" value="C:extracellular region"/>
    <property type="evidence" value="ECO:0007669"/>
    <property type="project" value="InterPro"/>
</dbReference>
<comment type="similarity">
    <text evidence="1">Belongs to the CRISP family.</text>
</comment>